<evidence type="ECO:0000259" key="5">
    <source>
        <dbReference type="PROSITE" id="PS51078"/>
    </source>
</evidence>
<dbReference type="Gene3D" id="3.30.450.40">
    <property type="match status" value="1"/>
</dbReference>
<dbReference type="SUPFAM" id="SSF55781">
    <property type="entry name" value="GAF domain-like"/>
    <property type="match status" value="1"/>
</dbReference>
<dbReference type="SUPFAM" id="SSF46785">
    <property type="entry name" value="Winged helix' DNA-binding domain"/>
    <property type="match status" value="1"/>
</dbReference>
<dbReference type="InterPro" id="IPR014757">
    <property type="entry name" value="Tscrpt_reg_IclR_C"/>
</dbReference>
<dbReference type="InterPro" id="IPR036390">
    <property type="entry name" value="WH_DNA-bd_sf"/>
</dbReference>
<dbReference type="SMART" id="SM00346">
    <property type="entry name" value="HTH_ICLR"/>
    <property type="match status" value="1"/>
</dbReference>
<evidence type="ECO:0000313" key="6">
    <source>
        <dbReference type="EMBL" id="MDQ0435880.1"/>
    </source>
</evidence>
<dbReference type="InterPro" id="IPR029016">
    <property type="entry name" value="GAF-like_dom_sf"/>
</dbReference>
<keyword evidence="7" id="KW-1185">Reference proteome</keyword>
<dbReference type="PROSITE" id="PS51078">
    <property type="entry name" value="ICLR_ED"/>
    <property type="match status" value="1"/>
</dbReference>
<dbReference type="PROSITE" id="PS51077">
    <property type="entry name" value="HTH_ICLR"/>
    <property type="match status" value="1"/>
</dbReference>
<dbReference type="Pfam" id="PF09339">
    <property type="entry name" value="HTH_IclR"/>
    <property type="match status" value="1"/>
</dbReference>
<dbReference type="Pfam" id="PF01614">
    <property type="entry name" value="IclR_C"/>
    <property type="match status" value="1"/>
</dbReference>
<comment type="caution">
    <text evidence="6">The sequence shown here is derived from an EMBL/GenBank/DDBJ whole genome shotgun (WGS) entry which is preliminary data.</text>
</comment>
<keyword evidence="1" id="KW-0805">Transcription regulation</keyword>
<evidence type="ECO:0000256" key="3">
    <source>
        <dbReference type="ARBA" id="ARBA00023163"/>
    </source>
</evidence>
<evidence type="ECO:0000256" key="2">
    <source>
        <dbReference type="ARBA" id="ARBA00023125"/>
    </source>
</evidence>
<dbReference type="Proteomes" id="UP001241603">
    <property type="component" value="Unassembled WGS sequence"/>
</dbReference>
<dbReference type="GO" id="GO:0003677">
    <property type="term" value="F:DNA binding"/>
    <property type="evidence" value="ECO:0007669"/>
    <property type="project" value="UniProtKB-KW"/>
</dbReference>
<keyword evidence="2 6" id="KW-0238">DNA-binding</keyword>
<feature type="domain" description="IclR-ED" evidence="5">
    <location>
        <begin position="74"/>
        <end position="255"/>
    </location>
</feature>
<sequence>MADDDQNEKYRAPALDKGLDILELLSETQEGLSQGEISKALNRTPNEIYRMLERLVRRDYVVRTANDSYELTLKLFALAHRHPPMHRLISRATPMMRRFARASGQAAHLVVFDRGNVVVIAQVDAPGYWSLAIKVGSHIGLMNTGSGHVLLAFARDEERRLMIEEHERMPHEQAPDDLDQILELVRQRGYEARASQQISAVQNLSVPVMGSEGRVLAALTCPFVERIDSAAAPKRDDVLALVIELGQDLSRTMTALEASDRT</sequence>
<organism evidence="6 7">
    <name type="scientific">Kaistia dalseonensis</name>
    <dbReference type="NCBI Taxonomy" id="410840"/>
    <lineage>
        <taxon>Bacteria</taxon>
        <taxon>Pseudomonadati</taxon>
        <taxon>Pseudomonadota</taxon>
        <taxon>Alphaproteobacteria</taxon>
        <taxon>Hyphomicrobiales</taxon>
        <taxon>Kaistiaceae</taxon>
        <taxon>Kaistia</taxon>
    </lineage>
</organism>
<proteinExistence type="predicted"/>
<dbReference type="PANTHER" id="PTHR30136:SF7">
    <property type="entry name" value="HTH-TYPE TRANSCRIPTIONAL REGULATOR KDGR-RELATED"/>
    <property type="match status" value="1"/>
</dbReference>
<dbReference type="EMBL" id="JAUSVO010000001">
    <property type="protein sequence ID" value="MDQ0435880.1"/>
    <property type="molecule type" value="Genomic_DNA"/>
</dbReference>
<keyword evidence="3" id="KW-0804">Transcription</keyword>
<evidence type="ECO:0000313" key="7">
    <source>
        <dbReference type="Proteomes" id="UP001241603"/>
    </source>
</evidence>
<dbReference type="InterPro" id="IPR036388">
    <property type="entry name" value="WH-like_DNA-bd_sf"/>
</dbReference>
<dbReference type="RefSeq" id="WP_266346836.1">
    <property type="nucleotide sequence ID" value="NZ_JAPKNG010000001.1"/>
</dbReference>
<protein>
    <submittedName>
        <fullName evidence="6">DNA-binding IclR family transcriptional regulator</fullName>
    </submittedName>
</protein>
<accession>A0ABU0H277</accession>
<dbReference type="InterPro" id="IPR050707">
    <property type="entry name" value="HTH_MetabolicPath_Reg"/>
</dbReference>
<name>A0ABU0H277_9HYPH</name>
<dbReference type="InterPro" id="IPR005471">
    <property type="entry name" value="Tscrpt_reg_IclR_N"/>
</dbReference>
<reference evidence="6 7" key="1">
    <citation type="submission" date="2023-07" db="EMBL/GenBank/DDBJ databases">
        <title>Genomic Encyclopedia of Type Strains, Phase IV (KMG-IV): sequencing the most valuable type-strain genomes for metagenomic binning, comparative biology and taxonomic classification.</title>
        <authorList>
            <person name="Goeker M."/>
        </authorList>
    </citation>
    <scope>NUCLEOTIDE SEQUENCE [LARGE SCALE GENOMIC DNA]</scope>
    <source>
        <strain evidence="6 7">B6-8</strain>
    </source>
</reference>
<dbReference type="Gene3D" id="1.10.10.10">
    <property type="entry name" value="Winged helix-like DNA-binding domain superfamily/Winged helix DNA-binding domain"/>
    <property type="match status" value="1"/>
</dbReference>
<dbReference type="PANTHER" id="PTHR30136">
    <property type="entry name" value="HELIX-TURN-HELIX TRANSCRIPTIONAL REGULATOR, ICLR FAMILY"/>
    <property type="match status" value="1"/>
</dbReference>
<evidence type="ECO:0000256" key="1">
    <source>
        <dbReference type="ARBA" id="ARBA00023015"/>
    </source>
</evidence>
<gene>
    <name evidence="6" type="ORF">QO014_000250</name>
</gene>
<feature type="domain" description="HTH iclR-type" evidence="4">
    <location>
        <begin position="12"/>
        <end position="73"/>
    </location>
</feature>
<evidence type="ECO:0000259" key="4">
    <source>
        <dbReference type="PROSITE" id="PS51077"/>
    </source>
</evidence>